<keyword evidence="2" id="KW-1185">Reference proteome</keyword>
<name>A0A1H4H7S3_9GAMM</name>
<proteinExistence type="predicted"/>
<protein>
    <submittedName>
        <fullName evidence="1">Uncharacterized protein</fullName>
    </submittedName>
</protein>
<dbReference type="Proteomes" id="UP000242469">
    <property type="component" value="Unassembled WGS sequence"/>
</dbReference>
<dbReference type="EMBL" id="FNRJ01000031">
    <property type="protein sequence ID" value="SEB17883.1"/>
    <property type="molecule type" value="Genomic_DNA"/>
</dbReference>
<evidence type="ECO:0000313" key="1">
    <source>
        <dbReference type="EMBL" id="SEB17883.1"/>
    </source>
</evidence>
<dbReference type="RefSeq" id="WP_091828192.1">
    <property type="nucleotide sequence ID" value="NZ_FNRJ01000031.1"/>
</dbReference>
<accession>A0A1H4H7S3</accession>
<dbReference type="AlphaFoldDB" id="A0A1H4H7S3"/>
<organism evidence="1 2">
    <name type="scientific">Marinobacterium iners DSM 11526</name>
    <dbReference type="NCBI Taxonomy" id="1122198"/>
    <lineage>
        <taxon>Bacteria</taxon>
        <taxon>Pseudomonadati</taxon>
        <taxon>Pseudomonadota</taxon>
        <taxon>Gammaproteobacteria</taxon>
        <taxon>Oceanospirillales</taxon>
        <taxon>Oceanospirillaceae</taxon>
        <taxon>Marinobacterium</taxon>
    </lineage>
</organism>
<dbReference type="OrthoDB" id="6168375at2"/>
<gene>
    <name evidence="1" type="ORF">SAMN02745729_13121</name>
</gene>
<sequence>MEFTAQIDALQVSRYEIDGNKGASIMALGEKLESENLAGKEVIKYACPYDLFSQLGASLPARLDCVMAISQAGGNKGKVVVKSAKLAVAQK</sequence>
<reference evidence="2" key="1">
    <citation type="submission" date="2016-10" db="EMBL/GenBank/DDBJ databases">
        <authorList>
            <person name="Varghese N."/>
            <person name="Submissions S."/>
        </authorList>
    </citation>
    <scope>NUCLEOTIDE SEQUENCE [LARGE SCALE GENOMIC DNA]</scope>
    <source>
        <strain evidence="2">DSM 11526</strain>
    </source>
</reference>
<dbReference type="STRING" id="1122198.SAMN02745729_13121"/>
<evidence type="ECO:0000313" key="2">
    <source>
        <dbReference type="Proteomes" id="UP000242469"/>
    </source>
</evidence>